<keyword evidence="5" id="KW-1185">Reference proteome</keyword>
<name>A0A8S0U7Q2_OLEEU</name>
<evidence type="ECO:0000313" key="4">
    <source>
        <dbReference type="EMBL" id="CAA3014914.1"/>
    </source>
</evidence>
<dbReference type="OrthoDB" id="909174at2759"/>
<evidence type="ECO:0000313" key="5">
    <source>
        <dbReference type="Proteomes" id="UP000594638"/>
    </source>
</evidence>
<organism evidence="4 5">
    <name type="scientific">Olea europaea subsp. europaea</name>
    <dbReference type="NCBI Taxonomy" id="158383"/>
    <lineage>
        <taxon>Eukaryota</taxon>
        <taxon>Viridiplantae</taxon>
        <taxon>Streptophyta</taxon>
        <taxon>Embryophyta</taxon>
        <taxon>Tracheophyta</taxon>
        <taxon>Spermatophyta</taxon>
        <taxon>Magnoliopsida</taxon>
        <taxon>eudicotyledons</taxon>
        <taxon>Gunneridae</taxon>
        <taxon>Pentapetalae</taxon>
        <taxon>asterids</taxon>
        <taxon>lamiids</taxon>
        <taxon>Lamiales</taxon>
        <taxon>Oleaceae</taxon>
        <taxon>Oleeae</taxon>
        <taxon>Olea</taxon>
    </lineage>
</organism>
<dbReference type="PANTHER" id="PTHR31561">
    <property type="entry name" value="3-KETOACYL-COA SYNTHASE"/>
    <property type="match status" value="1"/>
</dbReference>
<evidence type="ECO:0000259" key="3">
    <source>
        <dbReference type="Pfam" id="PF08392"/>
    </source>
</evidence>
<dbReference type="EMBL" id="CACTIH010007512">
    <property type="protein sequence ID" value="CAA3014914.1"/>
    <property type="molecule type" value="Genomic_DNA"/>
</dbReference>
<proteinExistence type="predicted"/>
<dbReference type="InterPro" id="IPR016039">
    <property type="entry name" value="Thiolase-like"/>
</dbReference>
<keyword evidence="1" id="KW-0808">Transferase</keyword>
<protein>
    <submittedName>
        <fullName evidence="4">3-ketoacyl- synthase 11</fullName>
    </submittedName>
</protein>
<comment type="caution">
    <text evidence="4">The sequence shown here is derived from an EMBL/GenBank/DDBJ whole genome shotgun (WGS) entry which is preliminary data.</text>
</comment>
<dbReference type="GO" id="GO:0006633">
    <property type="term" value="P:fatty acid biosynthetic process"/>
    <property type="evidence" value="ECO:0007669"/>
    <property type="project" value="InterPro"/>
</dbReference>
<dbReference type="Gene3D" id="3.40.47.10">
    <property type="match status" value="1"/>
</dbReference>
<reference evidence="4 5" key="1">
    <citation type="submission" date="2019-12" db="EMBL/GenBank/DDBJ databases">
        <authorList>
            <person name="Alioto T."/>
            <person name="Alioto T."/>
            <person name="Gomez Garrido J."/>
        </authorList>
    </citation>
    <scope>NUCLEOTIDE SEQUENCE [LARGE SCALE GENOMIC DNA]</scope>
</reference>
<evidence type="ECO:0000256" key="2">
    <source>
        <dbReference type="ARBA" id="ARBA00047375"/>
    </source>
</evidence>
<dbReference type="GO" id="GO:0016020">
    <property type="term" value="C:membrane"/>
    <property type="evidence" value="ECO:0007669"/>
    <property type="project" value="InterPro"/>
</dbReference>
<dbReference type="Gramene" id="OE9A036948T1">
    <property type="protein sequence ID" value="OE9A036948C1"/>
    <property type="gene ID" value="OE9A036948"/>
</dbReference>
<evidence type="ECO:0000256" key="1">
    <source>
        <dbReference type="ARBA" id="ARBA00023315"/>
    </source>
</evidence>
<dbReference type="InterPro" id="IPR012392">
    <property type="entry name" value="3-ktacl-CoA_syn"/>
</dbReference>
<accession>A0A8S0U7Q2</accession>
<dbReference type="GO" id="GO:0009922">
    <property type="term" value="F:fatty acid elongase activity"/>
    <property type="evidence" value="ECO:0007669"/>
    <property type="project" value="UniProtKB-EC"/>
</dbReference>
<feature type="domain" description="FAE" evidence="3">
    <location>
        <begin position="1"/>
        <end position="34"/>
    </location>
</feature>
<dbReference type="InterPro" id="IPR013601">
    <property type="entry name" value="FAE1_typ3_polyketide_synth"/>
</dbReference>
<dbReference type="Proteomes" id="UP000594638">
    <property type="component" value="Unassembled WGS sequence"/>
</dbReference>
<dbReference type="AlphaFoldDB" id="A0A8S0U7Q2"/>
<dbReference type="SUPFAM" id="SSF53901">
    <property type="entry name" value="Thiolase-like"/>
    <property type="match status" value="1"/>
</dbReference>
<comment type="catalytic activity">
    <reaction evidence="2">
        <text>a very-long-chain acyl-CoA + malonyl-CoA + H(+) = a very-long-chain 3-oxoacyl-CoA + CO2 + CoA</text>
        <dbReference type="Rhea" id="RHEA:32727"/>
        <dbReference type="ChEBI" id="CHEBI:15378"/>
        <dbReference type="ChEBI" id="CHEBI:16526"/>
        <dbReference type="ChEBI" id="CHEBI:57287"/>
        <dbReference type="ChEBI" id="CHEBI:57384"/>
        <dbReference type="ChEBI" id="CHEBI:90725"/>
        <dbReference type="ChEBI" id="CHEBI:90736"/>
        <dbReference type="EC" id="2.3.1.199"/>
    </reaction>
</comment>
<dbReference type="Pfam" id="PF08392">
    <property type="entry name" value="FAE1_CUT1_RppA"/>
    <property type="match status" value="1"/>
</dbReference>
<sequence>MAVAGDALKTNITTLGPLVLPNSEQLIFFATLIRINLFKMKLKPYIPDFKLAFEQICVHAGEKAVLNELEKNLQLSNWHMEPSRMTLPPIWKHTEQLFGAKWHIQKPKGGLRGETAHGRSQLLNISSSSSFFKLLSKMPGLYLPGIHGVL</sequence>
<keyword evidence="1" id="KW-0012">Acyltransferase</keyword>
<gene>
    <name evidence="4" type="ORF">OLEA9_A036948</name>
</gene>